<name>A0A0E9PG41_ANGAN</name>
<accession>A0A0E9PG41</accession>
<organism evidence="1">
    <name type="scientific">Anguilla anguilla</name>
    <name type="common">European freshwater eel</name>
    <name type="synonym">Muraena anguilla</name>
    <dbReference type="NCBI Taxonomy" id="7936"/>
    <lineage>
        <taxon>Eukaryota</taxon>
        <taxon>Metazoa</taxon>
        <taxon>Chordata</taxon>
        <taxon>Craniata</taxon>
        <taxon>Vertebrata</taxon>
        <taxon>Euteleostomi</taxon>
        <taxon>Actinopterygii</taxon>
        <taxon>Neopterygii</taxon>
        <taxon>Teleostei</taxon>
        <taxon>Anguilliformes</taxon>
        <taxon>Anguillidae</taxon>
        <taxon>Anguilla</taxon>
    </lineage>
</organism>
<reference evidence="1" key="1">
    <citation type="submission" date="2014-11" db="EMBL/GenBank/DDBJ databases">
        <authorList>
            <person name="Amaro Gonzalez C."/>
        </authorList>
    </citation>
    <scope>NUCLEOTIDE SEQUENCE</scope>
</reference>
<dbReference type="EMBL" id="GBXM01105073">
    <property type="protein sequence ID" value="JAH03504.1"/>
    <property type="molecule type" value="Transcribed_RNA"/>
</dbReference>
<reference evidence="1" key="2">
    <citation type="journal article" date="2015" name="Fish Shellfish Immunol.">
        <title>Early steps in the European eel (Anguilla anguilla)-Vibrio vulnificus interaction in the gills: Role of the RtxA13 toxin.</title>
        <authorList>
            <person name="Callol A."/>
            <person name="Pajuelo D."/>
            <person name="Ebbesson L."/>
            <person name="Teles M."/>
            <person name="MacKenzie S."/>
            <person name="Amaro C."/>
        </authorList>
    </citation>
    <scope>NUCLEOTIDE SEQUENCE</scope>
</reference>
<sequence>MVSQKSLALSCENAWLCARVRWREGEMQPSGLACTVSVHSPLAVYCTIIVTLRVFQLFTSK</sequence>
<protein>
    <submittedName>
        <fullName evidence="1">Uncharacterized protein</fullName>
    </submittedName>
</protein>
<dbReference type="AlphaFoldDB" id="A0A0E9PG41"/>
<proteinExistence type="predicted"/>
<evidence type="ECO:0000313" key="1">
    <source>
        <dbReference type="EMBL" id="JAH03504.1"/>
    </source>
</evidence>